<accession>A0ABR5CZE6</accession>
<reference evidence="1 2" key="1">
    <citation type="submission" date="2014-12" db="EMBL/GenBank/DDBJ databases">
        <authorList>
            <person name="Kuzmanovic N."/>
            <person name="Pulawska J."/>
            <person name="Obradovic A."/>
        </authorList>
    </citation>
    <scope>NUCLEOTIDE SEQUENCE [LARGE SCALE GENOMIC DNA]</scope>
    <source>
        <strain evidence="1 2">KFB 330</strain>
    </source>
</reference>
<keyword evidence="2" id="KW-1185">Reference proteome</keyword>
<dbReference type="EMBL" id="JWIT01000042">
    <property type="protein sequence ID" value="KJF70205.1"/>
    <property type="molecule type" value="Genomic_DNA"/>
</dbReference>
<dbReference type="Proteomes" id="UP000032564">
    <property type="component" value="Unassembled WGS sequence"/>
</dbReference>
<comment type="caution">
    <text evidence="1">The sequence shown here is derived from an EMBL/GenBank/DDBJ whole genome shotgun (WGS) entry which is preliminary data.</text>
</comment>
<evidence type="ECO:0000313" key="2">
    <source>
        <dbReference type="Proteomes" id="UP000032564"/>
    </source>
</evidence>
<evidence type="ECO:0000313" key="1">
    <source>
        <dbReference type="EMBL" id="KJF70205.1"/>
    </source>
</evidence>
<gene>
    <name evidence="1" type="ORF">RP75_27580</name>
</gene>
<sequence>MKRSIVFLLVAIALGVALFRGFSPDPDRFRHNIPCGIEVEGSGFAVSDYTGIGGPGDFFAIFAVFDLAESSAEQIKNGGVPFLEGLKCKKAASPHQERPRKYFVWQETPTPLQSRFNTKVFENISDYLSQRDIKLNIGPDVLAASQNALSSNGNYVGKQNNGFLLVVPDRRKAYYIYSN</sequence>
<organism evidence="1 2">
    <name type="scientific">Agrobacterium arsenijevicii</name>
    <dbReference type="NCBI Taxonomy" id="1585697"/>
    <lineage>
        <taxon>Bacteria</taxon>
        <taxon>Pseudomonadati</taxon>
        <taxon>Pseudomonadota</taxon>
        <taxon>Alphaproteobacteria</taxon>
        <taxon>Hyphomicrobiales</taxon>
        <taxon>Rhizobiaceae</taxon>
        <taxon>Rhizobium/Agrobacterium group</taxon>
        <taxon>Agrobacterium</taxon>
    </lineage>
</organism>
<name>A0ABR5CZE6_9HYPH</name>
<proteinExistence type="predicted"/>
<protein>
    <submittedName>
        <fullName evidence="1">Uncharacterized protein</fullName>
    </submittedName>
</protein>